<name>A0A6A6VCN0_9PLEO</name>
<feature type="compositionally biased region" description="Polar residues" evidence="1">
    <location>
        <begin position="811"/>
        <end position="822"/>
    </location>
</feature>
<feature type="compositionally biased region" description="Low complexity" evidence="1">
    <location>
        <begin position="1545"/>
        <end position="1554"/>
    </location>
</feature>
<feature type="compositionally biased region" description="Basic and acidic residues" evidence="1">
    <location>
        <begin position="1568"/>
        <end position="1587"/>
    </location>
</feature>
<accession>A0A6A6VCN0</accession>
<feature type="compositionally biased region" description="Polar residues" evidence="1">
    <location>
        <begin position="420"/>
        <end position="434"/>
    </location>
</feature>
<feature type="compositionally biased region" description="Polar residues" evidence="1">
    <location>
        <begin position="854"/>
        <end position="886"/>
    </location>
</feature>
<feature type="compositionally biased region" description="Polar residues" evidence="1">
    <location>
        <begin position="1789"/>
        <end position="1813"/>
    </location>
</feature>
<feature type="compositionally biased region" description="Polar residues" evidence="1">
    <location>
        <begin position="1589"/>
        <end position="1599"/>
    </location>
</feature>
<feature type="compositionally biased region" description="Polar residues" evidence="1">
    <location>
        <begin position="1292"/>
        <end position="1311"/>
    </location>
</feature>
<feature type="region of interest" description="Disordered" evidence="1">
    <location>
        <begin position="1781"/>
        <end position="2061"/>
    </location>
</feature>
<reference evidence="2" key="1">
    <citation type="journal article" date="2020" name="Stud. Mycol.">
        <title>101 Dothideomycetes genomes: a test case for predicting lifestyles and emergence of pathogens.</title>
        <authorList>
            <person name="Haridas S."/>
            <person name="Albert R."/>
            <person name="Binder M."/>
            <person name="Bloem J."/>
            <person name="Labutti K."/>
            <person name="Salamov A."/>
            <person name="Andreopoulos B."/>
            <person name="Baker S."/>
            <person name="Barry K."/>
            <person name="Bills G."/>
            <person name="Bluhm B."/>
            <person name="Cannon C."/>
            <person name="Castanera R."/>
            <person name="Culley D."/>
            <person name="Daum C."/>
            <person name="Ezra D."/>
            <person name="Gonzalez J."/>
            <person name="Henrissat B."/>
            <person name="Kuo A."/>
            <person name="Liang C."/>
            <person name="Lipzen A."/>
            <person name="Lutzoni F."/>
            <person name="Magnuson J."/>
            <person name="Mondo S."/>
            <person name="Nolan M."/>
            <person name="Ohm R."/>
            <person name="Pangilinan J."/>
            <person name="Park H.-J."/>
            <person name="Ramirez L."/>
            <person name="Alfaro M."/>
            <person name="Sun H."/>
            <person name="Tritt A."/>
            <person name="Yoshinaga Y."/>
            <person name="Zwiers L.-H."/>
            <person name="Turgeon B."/>
            <person name="Goodwin S."/>
            <person name="Spatafora J."/>
            <person name="Crous P."/>
            <person name="Grigoriev I."/>
        </authorList>
    </citation>
    <scope>NUCLEOTIDE SEQUENCE</scope>
    <source>
        <strain evidence="2">CBS 119925</strain>
    </source>
</reference>
<feature type="compositionally biased region" description="Polar residues" evidence="1">
    <location>
        <begin position="538"/>
        <end position="565"/>
    </location>
</feature>
<feature type="compositionally biased region" description="Basic and acidic residues" evidence="1">
    <location>
        <begin position="2037"/>
        <end position="2061"/>
    </location>
</feature>
<gene>
    <name evidence="2" type="ORF">M011DRAFT_44526</name>
</gene>
<organism evidence="2 3">
    <name type="scientific">Sporormia fimetaria CBS 119925</name>
    <dbReference type="NCBI Taxonomy" id="1340428"/>
    <lineage>
        <taxon>Eukaryota</taxon>
        <taxon>Fungi</taxon>
        <taxon>Dikarya</taxon>
        <taxon>Ascomycota</taxon>
        <taxon>Pezizomycotina</taxon>
        <taxon>Dothideomycetes</taxon>
        <taxon>Pleosporomycetidae</taxon>
        <taxon>Pleosporales</taxon>
        <taxon>Sporormiaceae</taxon>
        <taxon>Sporormia</taxon>
    </lineage>
</organism>
<evidence type="ECO:0000313" key="2">
    <source>
        <dbReference type="EMBL" id="KAF2747469.1"/>
    </source>
</evidence>
<protein>
    <submittedName>
        <fullName evidence="2">Uncharacterized protein</fullName>
    </submittedName>
</protein>
<feature type="compositionally biased region" description="Acidic residues" evidence="1">
    <location>
        <begin position="1946"/>
        <end position="1956"/>
    </location>
</feature>
<feature type="region of interest" description="Disordered" evidence="1">
    <location>
        <begin position="1545"/>
        <end position="1664"/>
    </location>
</feature>
<feature type="region of interest" description="Disordered" evidence="1">
    <location>
        <begin position="1677"/>
        <end position="1734"/>
    </location>
</feature>
<feature type="compositionally biased region" description="Basic and acidic residues" evidence="1">
    <location>
        <begin position="82"/>
        <end position="108"/>
    </location>
</feature>
<feature type="compositionally biased region" description="Polar residues" evidence="1">
    <location>
        <begin position="1998"/>
        <end position="2007"/>
    </location>
</feature>
<feature type="region of interest" description="Disordered" evidence="1">
    <location>
        <begin position="762"/>
        <end position="781"/>
    </location>
</feature>
<feature type="compositionally biased region" description="Basic and acidic residues" evidence="1">
    <location>
        <begin position="1030"/>
        <end position="1041"/>
    </location>
</feature>
<feature type="compositionally biased region" description="Polar residues" evidence="1">
    <location>
        <begin position="1428"/>
        <end position="1437"/>
    </location>
</feature>
<dbReference type="Proteomes" id="UP000799440">
    <property type="component" value="Unassembled WGS sequence"/>
</dbReference>
<feature type="region of interest" description="Disordered" evidence="1">
    <location>
        <begin position="1"/>
        <end position="108"/>
    </location>
</feature>
<feature type="compositionally biased region" description="Polar residues" evidence="1">
    <location>
        <begin position="606"/>
        <end position="616"/>
    </location>
</feature>
<feature type="region of interest" description="Disordered" evidence="1">
    <location>
        <begin position="1292"/>
        <end position="1342"/>
    </location>
</feature>
<feature type="compositionally biased region" description="Basic and acidic residues" evidence="1">
    <location>
        <begin position="823"/>
        <end position="832"/>
    </location>
</feature>
<feature type="compositionally biased region" description="Polar residues" evidence="1">
    <location>
        <begin position="580"/>
        <end position="597"/>
    </location>
</feature>
<feature type="compositionally biased region" description="Polar residues" evidence="1">
    <location>
        <begin position="1056"/>
        <end position="1066"/>
    </location>
</feature>
<feature type="region of interest" description="Disordered" evidence="1">
    <location>
        <begin position="808"/>
        <end position="901"/>
    </location>
</feature>
<feature type="compositionally biased region" description="Low complexity" evidence="1">
    <location>
        <begin position="1705"/>
        <end position="1721"/>
    </location>
</feature>
<feature type="compositionally biased region" description="Acidic residues" evidence="1">
    <location>
        <begin position="188"/>
        <end position="198"/>
    </location>
</feature>
<evidence type="ECO:0000313" key="3">
    <source>
        <dbReference type="Proteomes" id="UP000799440"/>
    </source>
</evidence>
<proteinExistence type="predicted"/>
<feature type="compositionally biased region" description="Polar residues" evidence="1">
    <location>
        <begin position="1837"/>
        <end position="1857"/>
    </location>
</feature>
<feature type="region of interest" description="Disordered" evidence="1">
    <location>
        <begin position="916"/>
        <end position="940"/>
    </location>
</feature>
<feature type="region of interest" description="Disordered" evidence="1">
    <location>
        <begin position="2121"/>
        <end position="2147"/>
    </location>
</feature>
<dbReference type="EMBL" id="MU006572">
    <property type="protein sequence ID" value="KAF2747469.1"/>
    <property type="molecule type" value="Genomic_DNA"/>
</dbReference>
<feature type="compositionally biased region" description="Basic and acidic residues" evidence="1">
    <location>
        <begin position="1412"/>
        <end position="1424"/>
    </location>
</feature>
<feature type="compositionally biased region" description="Polar residues" evidence="1">
    <location>
        <begin position="470"/>
        <end position="481"/>
    </location>
</feature>
<feature type="compositionally biased region" description="Low complexity" evidence="1">
    <location>
        <begin position="916"/>
        <end position="929"/>
    </location>
</feature>
<feature type="region of interest" description="Disordered" evidence="1">
    <location>
        <begin position="1406"/>
        <end position="1447"/>
    </location>
</feature>
<feature type="region of interest" description="Disordered" evidence="1">
    <location>
        <begin position="404"/>
        <end position="617"/>
    </location>
</feature>
<keyword evidence="3" id="KW-1185">Reference proteome</keyword>
<feature type="compositionally biased region" description="Pro residues" evidence="1">
    <location>
        <begin position="1877"/>
        <end position="1889"/>
    </location>
</feature>
<dbReference type="OrthoDB" id="5151921at2759"/>
<feature type="region of interest" description="Disordered" evidence="1">
    <location>
        <begin position="1028"/>
        <end position="1161"/>
    </location>
</feature>
<sequence length="2147" mass="231148">MDVGGIADSPASRDTRRVASAPLNSFGRGRSRPETVVEPSLIVDPPRGEGRTGRGVTTSAEQECGMGYEDDGYCPPDWEGEYDARFEAREKSGDEDRRVEAEKDGSEKEDWVVERLGVLPSPEKSVFEGGRRIGEEEMVIESVVRHSVIVGGGRDGDDGVDDEEGGVGKEGDGDSLVEDSFVTAGTLAEEDTEDEGNEVDQIGDALVTADTLSEDHTEGEGDETDQTGDALVDMDTRPQNQTESQDMEAEHPRSLDFDNAAWQNGDAESGDFRSLIGRNERPAKTMPTPDFEIGPENGGKLEHDEIGQYQDLSQQESDDGNEQSGLDDQTVEEMEPEACEERGAMAERSPNGSQTDGQGVEDPVSPDEAYFTPMSAIANPWMDWPSIDHGVNASAPPIVADTMALPGLPECPSTHHARENWQTNSQTTEASLSQDDVDGTAASESQDELQIDGQAVEGSVAQEDAEATSAPGSQYGWQMNSADVEGSVAQEADEGTAASLSQNSLDGHDTEGSVAQEDAEGTSAPGFQDMSPVDSDNAESPTSQGNASSDGQDNPATQGVDTTMFEQDMVFTKAADSQDAEGTSSLQDYVQKNQQDTLDLEGPMEQESTQSVASTDFQDHAAIYDAQEDFRTLDQDVEDPAAQEVDDDIDFAVHSPQRGWQVTNQYVGNSMAQESPTTYSSVRAAGVPRLVIISPSSPIAENPSAASLLTPASEHSRLFSAGDVSPVSSMDPDVHSEPIYLVLSEGEVSRTPSMLDRADVSPAYAKPTAPPSELAAPQLSTTSTPSSYIVHAVRYVPSQSSIGTWEHESVTALSQSEGSQSGDRGDHTRDQGADPPIPGLIKPSPEIHQHTVSDDTSQPHPMQATGSEHSFDQSMSPPASGTTRSSPGFAHSVSHRPSQSPLSAISSAVAYGNTSISPASSPPLSSRPSSRAHRLQDSPAKVSPIAEAALPSHQSRSVTPAHDYDLYADANGVVHGDGVQFTVRAPRKSVQAAKPDFVESPIIPVQFTIGGAQKPGVKPQLMESPVVHRSSVEEARPRFSFDRPMSFISGHRDSTGKPQDQINRSTPVPPDFETGPSRQHHHQQKNSVTHGTKPARPSNLRQSLHGEISSNDAPSPEQGTIVHKHGPQPAHASAAPPVPAPQEPSDPHISHPGKNSVADVAPGGLAHQSVQEQRVGPQLVLTPPAQGHHMQAGPHQAYQAAAQVPTQETHVHPSDPKQFLSFNQLDVDTYVPSPQHDEEANKEAKQSRPRITSVFKSLGSKVHSHEERPTYQHPNFFLQLTPQQYNAAIQSNMGDASQQQDRLTTGNSASGAITGVSHRPQSVGVESHASQVSHESTRVQAPDSRVDLRYPLNPPPTVGIPPQHAPASAFLSPVRGQPQRIASSGVVETGKKKRFSSLGALFGRSSTTSHAETLKTKLTKEEKKAQKRTTAPLLQSTPGQPWPGQHPQPHMMISQPGMYYGQSPVGTQMVNVPGGVLPLGIPPYAISPSNNLIHGQYQGTVLQNPQQIQIQPLGYGAPPSAAGLSAFHAAQQNLAAQQIQGLQYAPQPAAQSPAGNALQASPQAHTGHMIDGRGHAHPPDGYFKPDAKPSNTQPEQPASHSRHLPPAPPIPPANSTRHHHTRVPSKEPQYETPEIPPAYQQVSGPYISPPLQISPPPQTPPERQQYAGVIPAGAVHAGRRPSADSMHLVSPPVATQPHMHQQNRSESSASVVSPLSSPSSSINVTQAPPQRPQFRMSSISEGTQAEKPWTFNIPPGATEQEIVRLRHQQYMVQQLAAQQQQQAERLAQSSSPNPSRRTISPSPQPSVFSGHSTRTADHAPDQPQPQPGGFRELLPRSTAQQAQVDSRPTGDDQQQLGGSADHGHPHPEPPHAQQLAPRPPPTSPLPPLPETTSSRTVEIPPAANEHTPAPPPISHSPVRPDFPADMPKRHSPQRQIDSPPILPPLDFDDPPPDEPPPDYTSWDKTAIAATPVEKERSRPPNIITTSPSETERVHISRQRQSSITILQHPQPATMAASPLRSPSDMGSDILQRQMVDQQERDRLEREQRAAALRAEEERERREREQARLRARELELSYHGHGRVGSLRREGRLDVRVGSGAGANTDWQRRPSVRQQQVFELPAEEDDEPVMRATSFPGQEWVPNFGED</sequence>
<feature type="compositionally biased region" description="Acidic residues" evidence="1">
    <location>
        <begin position="329"/>
        <end position="338"/>
    </location>
</feature>
<feature type="region of interest" description="Disordered" evidence="1">
    <location>
        <begin position="150"/>
        <end position="371"/>
    </location>
</feature>
<evidence type="ECO:0000256" key="1">
    <source>
        <dbReference type="SAM" id="MobiDB-lite"/>
    </source>
</evidence>